<dbReference type="Pfam" id="PF14559">
    <property type="entry name" value="TPR_19"/>
    <property type="match status" value="2"/>
</dbReference>
<feature type="repeat" description="TPR" evidence="3">
    <location>
        <begin position="549"/>
        <end position="582"/>
    </location>
</feature>
<feature type="repeat" description="TPR" evidence="3">
    <location>
        <begin position="377"/>
        <end position="410"/>
    </location>
</feature>
<evidence type="ECO:0000313" key="4">
    <source>
        <dbReference type="EMBL" id="TVY02254.1"/>
    </source>
</evidence>
<protein>
    <submittedName>
        <fullName evidence="4">Tetratricopeptide repeat protein</fullName>
    </submittedName>
</protein>
<keyword evidence="5" id="KW-1185">Reference proteome</keyword>
<dbReference type="InterPro" id="IPR019734">
    <property type="entry name" value="TPR_rpt"/>
</dbReference>
<dbReference type="PROSITE" id="PS50005">
    <property type="entry name" value="TPR"/>
    <property type="match status" value="6"/>
</dbReference>
<evidence type="ECO:0000256" key="1">
    <source>
        <dbReference type="ARBA" id="ARBA00022737"/>
    </source>
</evidence>
<dbReference type="RefSeq" id="WP_144699958.1">
    <property type="nucleotide sequence ID" value="NZ_VNJJ01000003.1"/>
</dbReference>
<dbReference type="PROSITE" id="PS50293">
    <property type="entry name" value="TPR_REGION"/>
    <property type="match status" value="1"/>
</dbReference>
<dbReference type="Gene3D" id="1.25.40.10">
    <property type="entry name" value="Tetratricopeptide repeat domain"/>
    <property type="match status" value="5"/>
</dbReference>
<accession>A0A559JQU6</accession>
<dbReference type="InterPro" id="IPR050498">
    <property type="entry name" value="Ycf3"/>
</dbReference>
<feature type="repeat" description="TPR" evidence="3">
    <location>
        <begin position="140"/>
        <end position="173"/>
    </location>
</feature>
<dbReference type="PANTHER" id="PTHR44858:SF1">
    <property type="entry name" value="UDP-N-ACETYLGLUCOSAMINE--PEPTIDE N-ACETYLGLUCOSAMINYLTRANSFERASE SPINDLY-RELATED"/>
    <property type="match status" value="1"/>
</dbReference>
<dbReference type="AlphaFoldDB" id="A0A559JQU6"/>
<dbReference type="SMART" id="SM00028">
    <property type="entry name" value="TPR"/>
    <property type="match status" value="11"/>
</dbReference>
<comment type="caution">
    <text evidence="4">The sequence shown here is derived from an EMBL/GenBank/DDBJ whole genome shotgun (WGS) entry which is preliminary data.</text>
</comment>
<dbReference type="EMBL" id="VNJJ01000003">
    <property type="protein sequence ID" value="TVY02254.1"/>
    <property type="molecule type" value="Genomic_DNA"/>
</dbReference>
<dbReference type="Pfam" id="PF13181">
    <property type="entry name" value="TPR_8"/>
    <property type="match status" value="2"/>
</dbReference>
<reference evidence="4 5" key="1">
    <citation type="submission" date="2019-07" db="EMBL/GenBank/DDBJ databases">
        <authorList>
            <person name="Kim J."/>
        </authorList>
    </citation>
    <scope>NUCLEOTIDE SEQUENCE [LARGE SCALE GENOMIC DNA]</scope>
    <source>
        <strain evidence="4 5">G13</strain>
    </source>
</reference>
<dbReference type="PANTHER" id="PTHR44858">
    <property type="entry name" value="TETRATRICOPEPTIDE REPEAT PROTEIN 6"/>
    <property type="match status" value="1"/>
</dbReference>
<evidence type="ECO:0000256" key="2">
    <source>
        <dbReference type="ARBA" id="ARBA00022803"/>
    </source>
</evidence>
<evidence type="ECO:0000256" key="3">
    <source>
        <dbReference type="PROSITE-ProRule" id="PRU00339"/>
    </source>
</evidence>
<feature type="repeat" description="TPR" evidence="3">
    <location>
        <begin position="447"/>
        <end position="480"/>
    </location>
</feature>
<feature type="repeat" description="TPR" evidence="3">
    <location>
        <begin position="71"/>
        <end position="104"/>
    </location>
</feature>
<dbReference type="Pfam" id="PF13432">
    <property type="entry name" value="TPR_16"/>
    <property type="match status" value="2"/>
</dbReference>
<keyword evidence="1" id="KW-0677">Repeat</keyword>
<name>A0A559JQU6_9BACL</name>
<gene>
    <name evidence="4" type="ORF">FPZ45_07410</name>
</gene>
<sequence length="656" mass="77037">MPIFHSFARWMAVRLHREGKAQQSIRWYERWGVKRMSWDERVDYAGYLHENGNTGRAVDVLTELLRQHRYPNAYERRAHIYNELGQEEAAIADLNAAIELDPEPYLFWYTRAISHNNRGELEEAARDFKEALKRREDAKSSTYYELGNVYMKMERFEEAESCYQNAAADPSKAIPHYYYRQAQALEQLERMEEALIVLEKAIRLHEEWRILKDRGAGKIKERTRYSLAAIATFIQGAEEEYGFQFHESKLCETMGNLSKALEAIDRALLTYPNAADLELRKGYLLRQMNRYEEAAEMLNRIIATNPSWLPPYMELVAVYRAQGKSEETVHVLLEAKSRYPDHPVVRFWLADAYREADQPDKARQESEELTRLEPDDPLNWKQRAEILIDAERYREADEAYTRALQLEETADFYMRRSFSRFMEDRYEEAMMDIQAAVNLDESLLKDGKTAYALGELYMGMQNWQLADAEYSRALALEPDNPQIYDRRSRCRMAAERLTDALEDCNRGLQLTGMNPRLIWLRGLIHYRLEELEGALLDLTTYTEIVPDDSQGYYNLGLVYKQLDRCDDAVTAFTKVLEINPFDAQAYLERASLWYHHFFDRIRATDDLAQWLLYAEGASGQGDRFELLNDVRGFDDEMRERAKEQFLRVYGSSRYLS</sequence>
<proteinExistence type="predicted"/>
<evidence type="ECO:0000313" key="5">
    <source>
        <dbReference type="Proteomes" id="UP000316330"/>
    </source>
</evidence>
<organism evidence="4 5">
    <name type="scientific">Cohnella terricola</name>
    <dbReference type="NCBI Taxonomy" id="1289167"/>
    <lineage>
        <taxon>Bacteria</taxon>
        <taxon>Bacillati</taxon>
        <taxon>Bacillota</taxon>
        <taxon>Bacilli</taxon>
        <taxon>Bacillales</taxon>
        <taxon>Paenibacillaceae</taxon>
        <taxon>Cohnella</taxon>
    </lineage>
</organism>
<dbReference type="SUPFAM" id="SSF48452">
    <property type="entry name" value="TPR-like"/>
    <property type="match status" value="2"/>
</dbReference>
<dbReference type="Proteomes" id="UP000316330">
    <property type="component" value="Unassembled WGS sequence"/>
</dbReference>
<feature type="repeat" description="TPR" evidence="3">
    <location>
        <begin position="275"/>
        <end position="308"/>
    </location>
</feature>
<keyword evidence="2 3" id="KW-0802">TPR repeat</keyword>
<dbReference type="InterPro" id="IPR011990">
    <property type="entry name" value="TPR-like_helical_dom_sf"/>
</dbReference>
<dbReference type="OrthoDB" id="2488002at2"/>